<evidence type="ECO:0000313" key="2">
    <source>
        <dbReference type="EMBL" id="GEO40717.1"/>
    </source>
</evidence>
<comment type="similarity">
    <text evidence="1">Belongs to the short-chain dehydrogenases/reductases (SDR) family.</text>
</comment>
<accession>A0A512DW82</accession>
<protein>
    <submittedName>
        <fullName evidence="2">3-oxoacyl-ACP reductase</fullName>
    </submittedName>
</protein>
<organism evidence="2 3">
    <name type="scientific">Skermanella aerolata</name>
    <dbReference type="NCBI Taxonomy" id="393310"/>
    <lineage>
        <taxon>Bacteria</taxon>
        <taxon>Pseudomonadati</taxon>
        <taxon>Pseudomonadota</taxon>
        <taxon>Alphaproteobacteria</taxon>
        <taxon>Rhodospirillales</taxon>
        <taxon>Azospirillaceae</taxon>
        <taxon>Skermanella</taxon>
    </lineage>
</organism>
<dbReference type="InterPro" id="IPR002347">
    <property type="entry name" value="SDR_fam"/>
</dbReference>
<reference evidence="2 3" key="1">
    <citation type="submission" date="2019-07" db="EMBL/GenBank/DDBJ databases">
        <title>Whole genome shotgun sequence of Skermanella aerolata NBRC 106429.</title>
        <authorList>
            <person name="Hosoyama A."/>
            <person name="Uohara A."/>
            <person name="Ohji S."/>
            <person name="Ichikawa N."/>
        </authorList>
    </citation>
    <scope>NUCLEOTIDE SEQUENCE [LARGE SCALE GENOMIC DNA]</scope>
    <source>
        <strain evidence="2 3">NBRC 106429</strain>
    </source>
</reference>
<sequence length="262" mass="27281">MDLGLTGKRALVLGSSKGLGHGIAEQLAAEGAHVTLVGRNEDRLRQAAEAISARGAGTARYVAVDMNGPEAVDRLMAGLADGPGAIDILVNNSGGPPPGNISAVTAEDWLKHFQAMVVTLIETTGRVLPGMRERGWGRILTVASSGVIQPIPNLGISNTLRASLVNWGKTLSLEVAPDGVTVNTILPGRIQTERLEQLDAVASQKQNKSLEEVATANKAQIPVGRYGTVEEFASVATFLLSARASYVTGTVTLVDGGAVKSR</sequence>
<dbReference type="EMBL" id="BJYZ01000023">
    <property type="protein sequence ID" value="GEO40717.1"/>
    <property type="molecule type" value="Genomic_DNA"/>
</dbReference>
<dbReference type="PANTHER" id="PTHR42879:SF6">
    <property type="entry name" value="NADPH-DEPENDENT REDUCTASE BACG"/>
    <property type="match status" value="1"/>
</dbReference>
<dbReference type="Proteomes" id="UP000321523">
    <property type="component" value="Unassembled WGS sequence"/>
</dbReference>
<dbReference type="FunFam" id="3.40.50.720:FF:000084">
    <property type="entry name" value="Short-chain dehydrogenase reductase"/>
    <property type="match status" value="1"/>
</dbReference>
<proteinExistence type="inferred from homology"/>
<dbReference type="AlphaFoldDB" id="A0A512DW82"/>
<comment type="caution">
    <text evidence="2">The sequence shown here is derived from an EMBL/GenBank/DDBJ whole genome shotgun (WGS) entry which is preliminary data.</text>
</comment>
<dbReference type="OrthoDB" id="9793325at2"/>
<dbReference type="SUPFAM" id="SSF51735">
    <property type="entry name" value="NAD(P)-binding Rossmann-fold domains"/>
    <property type="match status" value="1"/>
</dbReference>
<dbReference type="CDD" id="cd05344">
    <property type="entry name" value="BKR_like_SDR_like"/>
    <property type="match status" value="1"/>
</dbReference>
<dbReference type="Gene3D" id="3.40.50.720">
    <property type="entry name" value="NAD(P)-binding Rossmann-like Domain"/>
    <property type="match status" value="1"/>
</dbReference>
<dbReference type="InterPro" id="IPR050259">
    <property type="entry name" value="SDR"/>
</dbReference>
<keyword evidence="3" id="KW-1185">Reference proteome</keyword>
<evidence type="ECO:0000256" key="1">
    <source>
        <dbReference type="ARBA" id="ARBA00006484"/>
    </source>
</evidence>
<name>A0A512DW82_9PROT</name>
<dbReference type="PRINTS" id="PR00081">
    <property type="entry name" value="GDHRDH"/>
</dbReference>
<dbReference type="InterPro" id="IPR036291">
    <property type="entry name" value="NAD(P)-bd_dom_sf"/>
</dbReference>
<dbReference type="PANTHER" id="PTHR42879">
    <property type="entry name" value="3-OXOACYL-(ACYL-CARRIER-PROTEIN) REDUCTASE"/>
    <property type="match status" value="1"/>
</dbReference>
<evidence type="ECO:0000313" key="3">
    <source>
        <dbReference type="Proteomes" id="UP000321523"/>
    </source>
</evidence>
<dbReference type="Pfam" id="PF13561">
    <property type="entry name" value="adh_short_C2"/>
    <property type="match status" value="1"/>
</dbReference>
<gene>
    <name evidence="2" type="ORF">SAE02_48650</name>
</gene>
<dbReference type="RefSeq" id="WP_044428656.1">
    <property type="nucleotide sequence ID" value="NZ_BJYZ01000023.1"/>
</dbReference>